<feature type="transmembrane region" description="Helical" evidence="1">
    <location>
        <begin position="12"/>
        <end position="31"/>
    </location>
</feature>
<dbReference type="EMBL" id="AZBU02000002">
    <property type="protein sequence ID" value="TKR93349.1"/>
    <property type="molecule type" value="Genomic_DNA"/>
</dbReference>
<keyword evidence="3" id="KW-1185">Reference proteome</keyword>
<evidence type="ECO:0000313" key="3">
    <source>
        <dbReference type="Proteomes" id="UP000298663"/>
    </source>
</evidence>
<feature type="transmembrane region" description="Helical" evidence="1">
    <location>
        <begin position="43"/>
        <end position="65"/>
    </location>
</feature>
<feature type="transmembrane region" description="Helical" evidence="1">
    <location>
        <begin position="237"/>
        <end position="259"/>
    </location>
</feature>
<dbReference type="SUPFAM" id="SSF81321">
    <property type="entry name" value="Family A G protein-coupled receptor-like"/>
    <property type="match status" value="1"/>
</dbReference>
<evidence type="ECO:0000313" key="2">
    <source>
        <dbReference type="EMBL" id="TKR93349.1"/>
    </source>
</evidence>
<reference evidence="2 3" key="1">
    <citation type="journal article" date="2015" name="Genome Biol.">
        <title>Comparative genomics of Steinernema reveals deeply conserved gene regulatory networks.</title>
        <authorList>
            <person name="Dillman A.R."/>
            <person name="Macchietto M."/>
            <person name="Porter C.F."/>
            <person name="Rogers A."/>
            <person name="Williams B."/>
            <person name="Antoshechkin I."/>
            <person name="Lee M.M."/>
            <person name="Goodwin Z."/>
            <person name="Lu X."/>
            <person name="Lewis E.E."/>
            <person name="Goodrich-Blair H."/>
            <person name="Stock S.P."/>
            <person name="Adams B.J."/>
            <person name="Sternberg P.W."/>
            <person name="Mortazavi A."/>
        </authorList>
    </citation>
    <scope>NUCLEOTIDE SEQUENCE [LARGE SCALE GENOMIC DNA]</scope>
    <source>
        <strain evidence="2 3">ALL</strain>
    </source>
</reference>
<dbReference type="Proteomes" id="UP000298663">
    <property type="component" value="Unassembled WGS sequence"/>
</dbReference>
<evidence type="ECO:0008006" key="4">
    <source>
        <dbReference type="Google" id="ProtNLM"/>
    </source>
</evidence>
<organism evidence="2 3">
    <name type="scientific">Steinernema carpocapsae</name>
    <name type="common">Entomopathogenic nematode</name>
    <dbReference type="NCBI Taxonomy" id="34508"/>
    <lineage>
        <taxon>Eukaryota</taxon>
        <taxon>Metazoa</taxon>
        <taxon>Ecdysozoa</taxon>
        <taxon>Nematoda</taxon>
        <taxon>Chromadorea</taxon>
        <taxon>Rhabditida</taxon>
        <taxon>Tylenchina</taxon>
        <taxon>Panagrolaimomorpha</taxon>
        <taxon>Strongyloidoidea</taxon>
        <taxon>Steinernematidae</taxon>
        <taxon>Steinernema</taxon>
    </lineage>
</organism>
<feature type="transmembrane region" description="Helical" evidence="1">
    <location>
        <begin position="115"/>
        <end position="142"/>
    </location>
</feature>
<name>A0A4U5PAJ5_STECR</name>
<protein>
    <recommendedName>
        <fullName evidence="4">Serpentine receptor class gamma</fullName>
    </recommendedName>
</protein>
<evidence type="ECO:0000256" key="1">
    <source>
        <dbReference type="SAM" id="Phobius"/>
    </source>
</evidence>
<feature type="transmembrane region" description="Helical" evidence="1">
    <location>
        <begin position="85"/>
        <end position="103"/>
    </location>
</feature>
<keyword evidence="1" id="KW-0472">Membrane</keyword>
<keyword evidence="1" id="KW-0812">Transmembrane</keyword>
<comment type="caution">
    <text evidence="2">The sequence shown here is derived from an EMBL/GenBank/DDBJ whole genome shotgun (WGS) entry which is preliminary data.</text>
</comment>
<keyword evidence="1" id="KW-1133">Transmembrane helix</keyword>
<gene>
    <name evidence="2" type="ORF">L596_007823</name>
</gene>
<accession>A0A4U5PAJ5</accession>
<reference evidence="2 3" key="2">
    <citation type="journal article" date="2019" name="G3 (Bethesda)">
        <title>Hybrid Assembly of the Genome of the Entomopathogenic Nematode Steinernema carpocapsae Identifies the X-Chromosome.</title>
        <authorList>
            <person name="Serra L."/>
            <person name="Macchietto M."/>
            <person name="Macias-Munoz A."/>
            <person name="McGill C.J."/>
            <person name="Rodriguez I.M."/>
            <person name="Rodriguez B."/>
            <person name="Murad R."/>
            <person name="Mortazavi A."/>
        </authorList>
    </citation>
    <scope>NUCLEOTIDE SEQUENCE [LARGE SCALE GENOMIC DNA]</scope>
    <source>
        <strain evidence="2 3">ALL</strain>
    </source>
</reference>
<sequence length="345" mass="39255">MVPPIQETAGIIKLCMFFFFTPIYIRLLYIFATKKKYRDLQCYRIMIQMGIIQCLLGPATFFYGLSHLLDYDYANLATFGEKTSLVGVRTEGIMGLCLALNRLNIICKLNCHSMVFTVLLVFAWVFYLTHYIVFLTPLAGFITVPNEYLPKLDLSLPWSAKISAVLGIFYEAILCSTLVIYLILITYIIYTRVNLGKIANLKQEALLMIYALIRFLIDVSLSVFFNFVPLPKHPLTGLVVCLCYITNNLFVPPFLYLCLYKTLRSEFFKLSTGPQVAVKEDSQKILLKPSQLQMAKYPKRWPWPLSSCVAGGRDERPPFVAASLPLPVTNDLHFEAYGPSCTTFS</sequence>
<feature type="transmembrane region" description="Helical" evidence="1">
    <location>
        <begin position="205"/>
        <end position="225"/>
    </location>
</feature>
<dbReference type="AlphaFoldDB" id="A0A4U5PAJ5"/>
<dbReference type="OrthoDB" id="10475584at2759"/>
<feature type="transmembrane region" description="Helical" evidence="1">
    <location>
        <begin position="162"/>
        <end position="184"/>
    </location>
</feature>
<proteinExistence type="predicted"/>